<reference evidence="2" key="1">
    <citation type="submission" date="2016-03" db="EMBL/GenBank/DDBJ databases">
        <title>Draft genome sequence of Rosellinia necatrix.</title>
        <authorList>
            <person name="Kanematsu S."/>
        </authorList>
    </citation>
    <scope>NUCLEOTIDE SEQUENCE [LARGE SCALE GENOMIC DNA]</scope>
    <source>
        <strain evidence="2">W97</strain>
    </source>
</reference>
<proteinExistence type="predicted"/>
<feature type="region of interest" description="Disordered" evidence="1">
    <location>
        <begin position="1"/>
        <end position="52"/>
    </location>
</feature>
<sequence length="653" mass="75527">MAPSLPEARGRGRVTTPRPSIEATTNDAHSLSKGKSQSSDINTSLRDSTQIPAQQAPVPKYYVYVLGKEMMIPQTYDPDTYDPEGRMPGTPEPELYDPETYTAWGKKHFGDEWYELRERMMRERNIELKRYDDVYMERQRALRIMEHEIERRPFEPDSGWMHDKGWKRLWPRIAIKLGIEITSNQVSPAPEKGSDESDTDLSGFSTYPPTPEPRPPTPLPEDPWERLEYLRKDLAYEEEEYHFHRIFLKERLKDIARSEYENEDGDRRIQEKEEKMEYFRCMDPGRFYIEQRRLEAYTNWPKVGWTRKEIDGYHDAFVGLHEWRKDHPEPKDSSPSGYVFTDEEMAIRRDAWRQEFDANFACIFGEARPKYLVCLRELKTTVEESSSEDLWYKNTHGRISRQQQRQALLDGAGDPSSLVESLQRIENEERRDREVIERAVEKEEEARLHLPPVIPFPNSNWVQERAEERPTKLTEAALRSLNKSSFKGSPSETSETSSPQPTPSLRSAEDTSRKVRSGRVAKAAPNHSNAPSRNRSLRTVKPGISEELGSNAAAAPQDPHRQRKVYTKERMSRRLAGQSPEYGMLPARGEPEPPRQWAPPRPSNTRQLGNKGRYGDKPSKKPATARSAKSQAVSKPTQARAPRLKNLVGEPKR</sequence>
<accession>A0A1W2TMB0</accession>
<dbReference type="AlphaFoldDB" id="A0A1W2TMB0"/>
<evidence type="ECO:0000256" key="1">
    <source>
        <dbReference type="SAM" id="MobiDB-lite"/>
    </source>
</evidence>
<dbReference type="STRING" id="77044.A0A1W2TMB0"/>
<feature type="region of interest" description="Disordered" evidence="1">
    <location>
        <begin position="482"/>
        <end position="653"/>
    </location>
</feature>
<dbReference type="OrthoDB" id="5151869at2759"/>
<dbReference type="Proteomes" id="UP000054516">
    <property type="component" value="Unassembled WGS sequence"/>
</dbReference>
<feature type="compositionally biased region" description="Low complexity" evidence="1">
    <location>
        <begin position="489"/>
        <end position="499"/>
    </location>
</feature>
<feature type="compositionally biased region" description="Pro residues" evidence="1">
    <location>
        <begin position="208"/>
        <end position="221"/>
    </location>
</feature>
<protein>
    <submittedName>
        <fullName evidence="2">Putative macrophage mannose receptor 1</fullName>
    </submittedName>
</protein>
<keyword evidence="3" id="KW-1185">Reference proteome</keyword>
<feature type="compositionally biased region" description="Polar residues" evidence="1">
    <location>
        <begin position="22"/>
        <end position="52"/>
    </location>
</feature>
<organism evidence="2">
    <name type="scientific">Rosellinia necatrix</name>
    <name type="common">White root-rot fungus</name>
    <dbReference type="NCBI Taxonomy" id="77044"/>
    <lineage>
        <taxon>Eukaryota</taxon>
        <taxon>Fungi</taxon>
        <taxon>Dikarya</taxon>
        <taxon>Ascomycota</taxon>
        <taxon>Pezizomycotina</taxon>
        <taxon>Sordariomycetes</taxon>
        <taxon>Xylariomycetidae</taxon>
        <taxon>Xylariales</taxon>
        <taxon>Xylariaceae</taxon>
        <taxon>Rosellinia</taxon>
    </lineage>
</organism>
<feature type="compositionally biased region" description="Polar residues" evidence="1">
    <location>
        <begin position="627"/>
        <end position="637"/>
    </location>
</feature>
<evidence type="ECO:0000313" key="2">
    <source>
        <dbReference type="EMBL" id="GAP89463.1"/>
    </source>
</evidence>
<dbReference type="EMBL" id="DF977485">
    <property type="protein sequence ID" value="GAP89463.1"/>
    <property type="molecule type" value="Genomic_DNA"/>
</dbReference>
<keyword evidence="2" id="KW-0675">Receptor</keyword>
<gene>
    <name evidence="2" type="ORF">SAMD00023353_4001060</name>
</gene>
<dbReference type="OMA" id="HFGEEWY"/>
<feature type="region of interest" description="Disordered" evidence="1">
    <location>
        <begin position="184"/>
        <end position="222"/>
    </location>
</feature>
<evidence type="ECO:0000313" key="3">
    <source>
        <dbReference type="Proteomes" id="UP000054516"/>
    </source>
</evidence>
<name>A0A1W2TMB0_ROSNE</name>